<evidence type="ECO:0000313" key="2">
    <source>
        <dbReference type="EMBL" id="QYC38748.1"/>
    </source>
</evidence>
<dbReference type="Pfam" id="PF06441">
    <property type="entry name" value="EHN"/>
    <property type="match status" value="1"/>
</dbReference>
<protein>
    <recommendedName>
        <fullName evidence="1">Epoxide hydrolase N-terminal domain-containing protein</fullName>
    </recommendedName>
</protein>
<evidence type="ECO:0000313" key="3">
    <source>
        <dbReference type="Proteomes" id="UP000824681"/>
    </source>
</evidence>
<keyword evidence="3" id="KW-1185">Reference proteome</keyword>
<gene>
    <name evidence="2" type="ORF">Nocox_05605</name>
</gene>
<dbReference type="InterPro" id="IPR029058">
    <property type="entry name" value="AB_hydrolase_fold"/>
</dbReference>
<dbReference type="RefSeq" id="WP_246649940.1">
    <property type="nucleotide sequence ID" value="NZ_CP068985.1"/>
</dbReference>
<sequence>MTTITPFRVAVPQADLDDLQARLALTRFTDEIPGADQGVTVERVGAWSPAGATGSTGARWRTG</sequence>
<feature type="domain" description="Epoxide hydrolase N-terminal" evidence="1">
    <location>
        <begin position="4"/>
        <end position="44"/>
    </location>
</feature>
<dbReference type="Proteomes" id="UP000824681">
    <property type="component" value="Chromosome"/>
</dbReference>
<proteinExistence type="predicted"/>
<dbReference type="InterPro" id="IPR010497">
    <property type="entry name" value="Epoxide_hydro_N"/>
</dbReference>
<dbReference type="Gene3D" id="3.40.50.1820">
    <property type="entry name" value="alpha/beta hydrolase"/>
    <property type="match status" value="1"/>
</dbReference>
<name>A0ABX8TTQ4_9ACTN</name>
<organism evidence="2 3">
    <name type="scientific">Nonomuraea coxensis DSM 45129</name>
    <dbReference type="NCBI Taxonomy" id="1122611"/>
    <lineage>
        <taxon>Bacteria</taxon>
        <taxon>Bacillati</taxon>
        <taxon>Actinomycetota</taxon>
        <taxon>Actinomycetes</taxon>
        <taxon>Streptosporangiales</taxon>
        <taxon>Streptosporangiaceae</taxon>
        <taxon>Nonomuraea</taxon>
    </lineage>
</organism>
<reference evidence="2 3" key="1">
    <citation type="journal article" date="2021" name="ACS Chem. Biol.">
        <title>Genomic-Led Discovery of a Novel Glycopeptide Antibiotic by Nonomuraea coxensis DSM 45129.</title>
        <authorList>
            <person name="Yushchuk O."/>
            <person name="Vior N.M."/>
            <person name="Andreo-Vidal A."/>
            <person name="Berini F."/>
            <person name="Ruckert C."/>
            <person name="Busche T."/>
            <person name="Binda E."/>
            <person name="Kalinowski J."/>
            <person name="Truman A.W."/>
            <person name="Marinelli F."/>
        </authorList>
    </citation>
    <scope>NUCLEOTIDE SEQUENCE [LARGE SCALE GENOMIC DNA]</scope>
    <source>
        <strain evidence="2 3">DSM 45129</strain>
    </source>
</reference>
<evidence type="ECO:0000259" key="1">
    <source>
        <dbReference type="Pfam" id="PF06441"/>
    </source>
</evidence>
<dbReference type="EMBL" id="CP068985">
    <property type="protein sequence ID" value="QYC38748.1"/>
    <property type="molecule type" value="Genomic_DNA"/>
</dbReference>
<accession>A0ABX8TTQ4</accession>